<dbReference type="InterPro" id="IPR027417">
    <property type="entry name" value="P-loop_NTPase"/>
</dbReference>
<proteinExistence type="predicted"/>
<accession>A0A088RZF9</accession>
<dbReference type="InterPro" id="IPR023179">
    <property type="entry name" value="GTP-bd_ortho_bundle_sf"/>
</dbReference>
<protein>
    <submittedName>
        <fullName evidence="7">Ras-like small GTPase, putative</fullName>
        <ecNumber evidence="7">3.6.5.1</ecNumber>
    </submittedName>
</protein>
<dbReference type="EMBL" id="CP009402">
    <property type="protein sequence ID" value="AIO01543.1"/>
    <property type="molecule type" value="Genomic_DNA"/>
</dbReference>
<sequence length="565" mass="62843">MGSHTKKSGKGGGGTHARQARRRQQQGQAKVLKKDLGVPDLKEVAQRLTQTAQRRTHSVLSIPHLHGVEGASGSRLSSSGVSGGVHRLVNFVRGSGTFGKGGACSQIRGKVPQQVAQNADPAGVAESTLTDRRREMRMLALRTSEKVHDYEVPMHLYRQDGLGNGRAEEDDMWEEDVTRRGQDRSLRRFFKEFHRVVENCDVLLQVLDARDPLGCRLTQLEKNIRSTYGEEQKKIVVVLNKVDMMPSKEVLDAWINYFEQQEQLICIPFAATAKGSLGQTYVANLFRRLRSLARSDETGERKAIVVGVIGYPNVGKSSIINALKRKHVVGVGNMPGFTTGNTEVELRSDIRVMDCPGVVSPGEDNGDVVLRNAIRVSELVNPFLPVQRLLQRCTAVQQADDYDNTDVTAHQALRNSGLHPLALFYGINQFRENDVMDFIEQVGMRRGRLTRGGQVDEEATARMILADWNDGRIPYYTYPPAVDELLLRSDDAYRAVRSSCFGGGVEEKGVQVELVSAPARGVTLDGLPTFHLHMDLIEERHTKKRCKQNNMKCDDTDADDGDEML</sequence>
<name>A0A088RZF9_LEIPA</name>
<dbReference type="GeneID" id="22578404"/>
<dbReference type="GO" id="GO:0005525">
    <property type="term" value="F:GTP binding"/>
    <property type="evidence" value="ECO:0007669"/>
    <property type="project" value="UniProtKB-KW"/>
</dbReference>
<evidence type="ECO:0000256" key="2">
    <source>
        <dbReference type="ARBA" id="ARBA00022741"/>
    </source>
</evidence>
<feature type="domain" description="CP-type G" evidence="6">
    <location>
        <begin position="190"/>
        <end position="361"/>
    </location>
</feature>
<dbReference type="PRINTS" id="PR00326">
    <property type="entry name" value="GTP1OBG"/>
</dbReference>
<evidence type="ECO:0000256" key="3">
    <source>
        <dbReference type="ARBA" id="ARBA00023134"/>
    </source>
</evidence>
<dbReference type="AlphaFoldDB" id="A0A088RZF9"/>
<dbReference type="SUPFAM" id="SSF52540">
    <property type="entry name" value="P-loop containing nucleoside triphosphate hydrolases"/>
    <property type="match status" value="1"/>
</dbReference>
<dbReference type="PROSITE" id="PS51721">
    <property type="entry name" value="G_CP"/>
    <property type="match status" value="1"/>
</dbReference>
<dbReference type="PANTHER" id="PTHR11089">
    <property type="entry name" value="GTP-BINDING PROTEIN-RELATED"/>
    <property type="match status" value="1"/>
</dbReference>
<dbReference type="InterPro" id="IPR006073">
    <property type="entry name" value="GTP-bd"/>
</dbReference>
<evidence type="ECO:0000256" key="1">
    <source>
        <dbReference type="ARBA" id="ARBA00004604"/>
    </source>
</evidence>
<evidence type="ECO:0000313" key="8">
    <source>
        <dbReference type="Proteomes" id="UP000063063"/>
    </source>
</evidence>
<dbReference type="GO" id="GO:0005730">
    <property type="term" value="C:nucleolus"/>
    <property type="evidence" value="ECO:0007669"/>
    <property type="project" value="UniProtKB-SubCell"/>
</dbReference>
<dbReference type="GO" id="GO:0003925">
    <property type="term" value="F:G protein activity"/>
    <property type="evidence" value="ECO:0007669"/>
    <property type="project" value="UniProtKB-EC"/>
</dbReference>
<evidence type="ECO:0000259" key="6">
    <source>
        <dbReference type="PROSITE" id="PS51721"/>
    </source>
</evidence>
<keyword evidence="3" id="KW-0342">GTP-binding</keyword>
<dbReference type="KEGG" id="lpan:LPMP_332510"/>
<evidence type="ECO:0000256" key="4">
    <source>
        <dbReference type="ARBA" id="ARBA00023242"/>
    </source>
</evidence>
<dbReference type="VEuPathDB" id="TriTrypDB:LPMP_332510"/>
<dbReference type="VEuPathDB" id="TriTrypDB:LPAL13_330033000"/>
<comment type="subcellular location">
    <subcellularLocation>
        <location evidence="1">Nucleus</location>
        <location evidence="1">Nucleolus</location>
    </subcellularLocation>
</comment>
<keyword evidence="7" id="KW-0378">Hydrolase</keyword>
<dbReference type="InterPro" id="IPR050755">
    <property type="entry name" value="TRAFAC_YlqF/YawG_RiboMat"/>
</dbReference>
<reference evidence="7 8" key="1">
    <citation type="journal article" date="2015" name="Sci. Rep.">
        <title>The genome of Leishmania panamensis: insights into genomics of the L. (Viannia) subgenus.</title>
        <authorList>
            <person name="Llanes A."/>
            <person name="Restrepo C.M."/>
            <person name="Vecchio G.D."/>
            <person name="Anguizola F.J."/>
            <person name="Lleonart R."/>
        </authorList>
    </citation>
    <scope>NUCLEOTIDE SEQUENCE [LARGE SCALE GENOMIC DNA]</scope>
    <source>
        <strain evidence="7 8">MHOM/PA/94/PSC-1</strain>
    </source>
</reference>
<dbReference type="Proteomes" id="UP000063063">
    <property type="component" value="Chromosome 33"/>
</dbReference>
<dbReference type="eggNOG" id="KOG2484">
    <property type="taxonomic scope" value="Eukaryota"/>
</dbReference>
<feature type="region of interest" description="Disordered" evidence="5">
    <location>
        <begin position="1"/>
        <end position="35"/>
    </location>
</feature>
<dbReference type="Pfam" id="PF01926">
    <property type="entry name" value="MMR_HSR1"/>
    <property type="match status" value="1"/>
</dbReference>
<keyword evidence="8" id="KW-1185">Reference proteome</keyword>
<dbReference type="EC" id="3.6.5.1" evidence="7"/>
<dbReference type="RefSeq" id="XP_010702343.1">
    <property type="nucleotide sequence ID" value="XM_010704041.1"/>
</dbReference>
<gene>
    <name evidence="7" type="ORF">LPMP_332510</name>
</gene>
<evidence type="ECO:0000313" key="7">
    <source>
        <dbReference type="EMBL" id="AIO01543.1"/>
    </source>
</evidence>
<dbReference type="Gene3D" id="3.40.50.300">
    <property type="entry name" value="P-loop containing nucleotide triphosphate hydrolases"/>
    <property type="match status" value="1"/>
</dbReference>
<dbReference type="Gene3D" id="1.10.1580.10">
    <property type="match status" value="1"/>
</dbReference>
<dbReference type="OrthoDB" id="10266128at2759"/>
<keyword evidence="4" id="KW-0539">Nucleus</keyword>
<evidence type="ECO:0000256" key="5">
    <source>
        <dbReference type="SAM" id="MobiDB-lite"/>
    </source>
</evidence>
<organism evidence="7 8">
    <name type="scientific">Leishmania panamensis</name>
    <dbReference type="NCBI Taxonomy" id="5679"/>
    <lineage>
        <taxon>Eukaryota</taxon>
        <taxon>Discoba</taxon>
        <taxon>Euglenozoa</taxon>
        <taxon>Kinetoplastea</taxon>
        <taxon>Metakinetoplastina</taxon>
        <taxon>Trypanosomatida</taxon>
        <taxon>Trypanosomatidae</taxon>
        <taxon>Leishmaniinae</taxon>
        <taxon>Leishmania</taxon>
        <taxon>Leishmania guyanensis species complex</taxon>
    </lineage>
</organism>
<dbReference type="FunFam" id="1.10.1580.10:FF:000015">
    <property type="entry name" value="Ras-like small GTPase, putative"/>
    <property type="match status" value="1"/>
</dbReference>
<dbReference type="InterPro" id="IPR030378">
    <property type="entry name" value="G_CP_dom"/>
</dbReference>
<dbReference type="PANTHER" id="PTHR11089:SF30">
    <property type="entry name" value="GUANINE NUCLEOTIDE-BINDING PROTEIN-LIKE 3 HOMOLOG"/>
    <property type="match status" value="1"/>
</dbReference>
<dbReference type="FunFam" id="3.40.50.300:FF:000559">
    <property type="entry name" value="Nuclear/nucleolar GTPase 2"/>
    <property type="match status" value="1"/>
</dbReference>
<keyword evidence="2" id="KW-0547">Nucleotide-binding</keyword>